<dbReference type="PANTHER" id="PTHR30548:SF5">
    <property type="entry name" value="SUBUNIT OF OXYGEN-SENSITIVE 2-HYDROXYISOCAPROYL-COA DEHYDRATASE"/>
    <property type="match status" value="1"/>
</dbReference>
<evidence type="ECO:0000313" key="5">
    <source>
        <dbReference type="EMBL" id="MBA2880999.1"/>
    </source>
</evidence>
<name>A0A7W0HK77_9BACT</name>
<accession>A0A7W0HK77</accession>
<evidence type="ECO:0000313" key="6">
    <source>
        <dbReference type="Proteomes" id="UP000525298"/>
    </source>
</evidence>
<evidence type="ECO:0000256" key="4">
    <source>
        <dbReference type="ARBA" id="ARBA00023014"/>
    </source>
</evidence>
<keyword evidence="6" id="KW-1185">Reference proteome</keyword>
<dbReference type="Gene3D" id="1.20.1270.370">
    <property type="match status" value="1"/>
</dbReference>
<dbReference type="InterPro" id="IPR010327">
    <property type="entry name" value="FldB/FldC_alpha/beta"/>
</dbReference>
<dbReference type="RefSeq" id="WP_181550669.1">
    <property type="nucleotide sequence ID" value="NZ_JACDUS010000003.1"/>
</dbReference>
<dbReference type="Pfam" id="PF06050">
    <property type="entry name" value="HGD-D"/>
    <property type="match status" value="1"/>
</dbReference>
<dbReference type="GO" id="GO:0046872">
    <property type="term" value="F:metal ion binding"/>
    <property type="evidence" value="ECO:0007669"/>
    <property type="project" value="UniProtKB-KW"/>
</dbReference>
<evidence type="ECO:0000256" key="2">
    <source>
        <dbReference type="ARBA" id="ARBA00022723"/>
    </source>
</evidence>
<dbReference type="GO" id="GO:0051536">
    <property type="term" value="F:iron-sulfur cluster binding"/>
    <property type="evidence" value="ECO:0007669"/>
    <property type="project" value="UniProtKB-KW"/>
</dbReference>
<evidence type="ECO:0000256" key="1">
    <source>
        <dbReference type="ARBA" id="ARBA00005806"/>
    </source>
</evidence>
<organism evidence="5 6">
    <name type="scientific">Desulfosalsimonas propionicica</name>
    <dbReference type="NCBI Taxonomy" id="332175"/>
    <lineage>
        <taxon>Bacteria</taxon>
        <taxon>Pseudomonadati</taxon>
        <taxon>Thermodesulfobacteriota</taxon>
        <taxon>Desulfobacteria</taxon>
        <taxon>Desulfobacterales</taxon>
        <taxon>Desulfosalsimonadaceae</taxon>
        <taxon>Desulfosalsimonas</taxon>
    </lineage>
</organism>
<evidence type="ECO:0000256" key="3">
    <source>
        <dbReference type="ARBA" id="ARBA00023004"/>
    </source>
</evidence>
<gene>
    <name evidence="5" type="ORF">HNR65_001325</name>
</gene>
<sequence length="374" mass="41337">MTPAERFRSVWRDPAGYGRSVKQETGRSILGFFCSYAPVELIYAAGILPLRLFGTRGEISLADTHLQSYCCSLVRGGLEDALKGNLDFLDGAVFPHTCDSIQRLSDIWRLNAGFAHHFDAVLPVKLNTQSARQYMIDVLSGFCRELETAFGKQIRDADINAAICAYNQIRKQLKAVYALRSQKPGLFEPSAVHWIMTAAMVMEPAAFLRDITAFLDQIGSSAGDAPQTGRKRLMLAGGICTHPDVYDLLARAGADVVWDDLCTGARYFEGTIAEDAKDPLAAVADRYLSRSVCPAKHADITARGRHLVDAAREQGVDGVVFLQLKFCDPHAFDYPYLKQFLDSAQIPSLLIEIEDQPPPGEQLLTRLETFVDML</sequence>
<dbReference type="Proteomes" id="UP000525298">
    <property type="component" value="Unassembled WGS sequence"/>
</dbReference>
<keyword evidence="3" id="KW-0408">Iron</keyword>
<comment type="similarity">
    <text evidence="1">Belongs to the FldB/FldC dehydratase alpha/beta subunit family.</text>
</comment>
<comment type="caution">
    <text evidence="5">The sequence shown here is derived from an EMBL/GenBank/DDBJ whole genome shotgun (WGS) entry which is preliminary data.</text>
</comment>
<dbReference type="PANTHER" id="PTHR30548">
    <property type="entry name" value="2-HYDROXYGLUTARYL-COA DEHYDRATASE, D-COMPONENT-RELATED"/>
    <property type="match status" value="1"/>
</dbReference>
<dbReference type="EMBL" id="JACDUS010000003">
    <property type="protein sequence ID" value="MBA2880999.1"/>
    <property type="molecule type" value="Genomic_DNA"/>
</dbReference>
<reference evidence="5 6" key="1">
    <citation type="submission" date="2020-07" db="EMBL/GenBank/DDBJ databases">
        <title>Genomic Encyclopedia of Type Strains, Phase IV (KMG-IV): sequencing the most valuable type-strain genomes for metagenomic binning, comparative biology and taxonomic classification.</title>
        <authorList>
            <person name="Goeker M."/>
        </authorList>
    </citation>
    <scope>NUCLEOTIDE SEQUENCE [LARGE SCALE GENOMIC DNA]</scope>
    <source>
        <strain evidence="5 6">DSM 17721</strain>
    </source>
</reference>
<protein>
    <submittedName>
        <fullName evidence="5">Bcr-type benzoyl-CoA reductase subunit C</fullName>
    </submittedName>
</protein>
<proteinExistence type="inferred from homology"/>
<dbReference type="AlphaFoldDB" id="A0A7W0HK77"/>
<keyword evidence="4" id="KW-0411">Iron-sulfur</keyword>
<dbReference type="Gene3D" id="3.40.50.11900">
    <property type="match status" value="1"/>
</dbReference>
<dbReference type="Gene3D" id="3.40.50.11890">
    <property type="match status" value="1"/>
</dbReference>
<keyword evidence="2" id="KW-0479">Metal-binding</keyword>